<keyword evidence="3" id="KW-0479">Metal-binding</keyword>
<evidence type="ECO:0000256" key="7">
    <source>
        <dbReference type="ARBA" id="ARBA00039386"/>
    </source>
</evidence>
<accession>A0A7W7D5F0</accession>
<evidence type="ECO:0000259" key="9">
    <source>
        <dbReference type="Pfam" id="PF04324"/>
    </source>
</evidence>
<evidence type="ECO:0000256" key="1">
    <source>
        <dbReference type="ARBA" id="ARBA00022448"/>
    </source>
</evidence>
<name>A0A7W7D5F0_9ACTN</name>
<evidence type="ECO:0000256" key="6">
    <source>
        <dbReference type="ARBA" id="ARBA00023014"/>
    </source>
</evidence>
<evidence type="ECO:0000256" key="5">
    <source>
        <dbReference type="ARBA" id="ARBA00023004"/>
    </source>
</evidence>
<dbReference type="Gene3D" id="1.10.10.1100">
    <property type="entry name" value="BFD-like [2Fe-2S]-binding domain"/>
    <property type="match status" value="1"/>
</dbReference>
<comment type="caution">
    <text evidence="10">The sequence shown here is derived from an EMBL/GenBank/DDBJ whole genome shotgun (WGS) entry which is preliminary data.</text>
</comment>
<feature type="domain" description="BFD-like [2Fe-2S]-binding" evidence="9">
    <location>
        <begin position="7"/>
        <end position="55"/>
    </location>
</feature>
<evidence type="ECO:0000256" key="4">
    <source>
        <dbReference type="ARBA" id="ARBA00022982"/>
    </source>
</evidence>
<evidence type="ECO:0000256" key="2">
    <source>
        <dbReference type="ARBA" id="ARBA00022714"/>
    </source>
</evidence>
<dbReference type="AlphaFoldDB" id="A0A7W7D5F0"/>
<protein>
    <recommendedName>
        <fullName evidence="7">Bacterioferritin-associated ferredoxin</fullName>
    </recommendedName>
</protein>
<keyword evidence="1" id="KW-0813">Transport</keyword>
<keyword evidence="5" id="KW-0408">Iron</keyword>
<dbReference type="InterPro" id="IPR052371">
    <property type="entry name" value="BFD-associated_ferredoxin"/>
</dbReference>
<proteinExistence type="inferred from homology"/>
<evidence type="ECO:0000256" key="3">
    <source>
        <dbReference type="ARBA" id="ARBA00022723"/>
    </source>
</evidence>
<comment type="similarity">
    <text evidence="8">Belongs to the Bfd family.</text>
</comment>
<dbReference type="InterPro" id="IPR041854">
    <property type="entry name" value="BFD-like_2Fe2S-bd_dom_sf"/>
</dbReference>
<organism evidence="10 11">
    <name type="scientific">Sphaerisporangium siamense</name>
    <dbReference type="NCBI Taxonomy" id="795645"/>
    <lineage>
        <taxon>Bacteria</taxon>
        <taxon>Bacillati</taxon>
        <taxon>Actinomycetota</taxon>
        <taxon>Actinomycetes</taxon>
        <taxon>Streptosporangiales</taxon>
        <taxon>Streptosporangiaceae</taxon>
        <taxon>Sphaerisporangium</taxon>
    </lineage>
</organism>
<sequence>MTWDDPIVCVCRHVSEDTIVRAIRAGADTLEKVRVTSGANTGCGGCADEIDELIEDVMSETCAPDLG</sequence>
<dbReference type="RefSeq" id="WP_184879000.1">
    <property type="nucleotide sequence ID" value="NZ_BOOV01000039.1"/>
</dbReference>
<reference evidence="10 11" key="1">
    <citation type="submission" date="2020-08" db="EMBL/GenBank/DDBJ databases">
        <title>Sequencing the genomes of 1000 actinobacteria strains.</title>
        <authorList>
            <person name="Klenk H.-P."/>
        </authorList>
    </citation>
    <scope>NUCLEOTIDE SEQUENCE [LARGE SCALE GENOMIC DNA]</scope>
    <source>
        <strain evidence="10 11">DSM 45784</strain>
    </source>
</reference>
<gene>
    <name evidence="10" type="ORF">BJ982_002151</name>
</gene>
<dbReference type="PANTHER" id="PTHR37424">
    <property type="entry name" value="BACTERIOFERRITIN-ASSOCIATED FERREDOXIN"/>
    <property type="match status" value="1"/>
</dbReference>
<dbReference type="GO" id="GO:0046872">
    <property type="term" value="F:metal ion binding"/>
    <property type="evidence" value="ECO:0007669"/>
    <property type="project" value="UniProtKB-KW"/>
</dbReference>
<keyword evidence="6" id="KW-0411">Iron-sulfur</keyword>
<evidence type="ECO:0000313" key="10">
    <source>
        <dbReference type="EMBL" id="MBB4700607.1"/>
    </source>
</evidence>
<dbReference type="Pfam" id="PF04324">
    <property type="entry name" value="Fer2_BFD"/>
    <property type="match status" value="1"/>
</dbReference>
<dbReference type="Proteomes" id="UP000542210">
    <property type="component" value="Unassembled WGS sequence"/>
</dbReference>
<keyword evidence="2" id="KW-0001">2Fe-2S</keyword>
<dbReference type="PANTHER" id="PTHR37424:SF1">
    <property type="entry name" value="BACTERIOFERRITIN-ASSOCIATED FERREDOXIN"/>
    <property type="match status" value="1"/>
</dbReference>
<keyword evidence="4" id="KW-0249">Electron transport</keyword>
<dbReference type="GO" id="GO:0051537">
    <property type="term" value="F:2 iron, 2 sulfur cluster binding"/>
    <property type="evidence" value="ECO:0007669"/>
    <property type="project" value="UniProtKB-KW"/>
</dbReference>
<dbReference type="EMBL" id="JACHND010000001">
    <property type="protein sequence ID" value="MBB4700607.1"/>
    <property type="molecule type" value="Genomic_DNA"/>
</dbReference>
<evidence type="ECO:0000256" key="8">
    <source>
        <dbReference type="ARBA" id="ARBA00046332"/>
    </source>
</evidence>
<keyword evidence="11" id="KW-1185">Reference proteome</keyword>
<dbReference type="InterPro" id="IPR007419">
    <property type="entry name" value="BFD-like_2Fe2S-bd_dom"/>
</dbReference>
<evidence type="ECO:0000313" key="11">
    <source>
        <dbReference type="Proteomes" id="UP000542210"/>
    </source>
</evidence>